<evidence type="ECO:0000256" key="4">
    <source>
        <dbReference type="SAM" id="MobiDB-lite"/>
    </source>
</evidence>
<feature type="region of interest" description="Disordered" evidence="4">
    <location>
        <begin position="101"/>
        <end position="129"/>
    </location>
</feature>
<dbReference type="CDD" id="cd02149">
    <property type="entry name" value="NfsB-like"/>
    <property type="match status" value="1"/>
</dbReference>
<dbReference type="OrthoDB" id="9809288at2"/>
<name>A0A250AWF8_9GAMM</name>
<dbReference type="GO" id="GO:0016491">
    <property type="term" value="F:oxidoreductase activity"/>
    <property type="evidence" value="ECO:0007669"/>
    <property type="project" value="UniProtKB-KW"/>
</dbReference>
<organism evidence="6 7">
    <name type="scientific">Gibbsiella quercinecans</name>
    <dbReference type="NCBI Taxonomy" id="929813"/>
    <lineage>
        <taxon>Bacteria</taxon>
        <taxon>Pseudomonadati</taxon>
        <taxon>Pseudomonadota</taxon>
        <taxon>Gammaproteobacteria</taxon>
        <taxon>Enterobacterales</taxon>
        <taxon>Yersiniaceae</taxon>
        <taxon>Gibbsiella</taxon>
    </lineage>
</organism>
<dbReference type="InterPro" id="IPR000415">
    <property type="entry name" value="Nitroreductase-like"/>
</dbReference>
<dbReference type="Pfam" id="PF00881">
    <property type="entry name" value="Nitroreductase"/>
    <property type="match status" value="1"/>
</dbReference>
<dbReference type="Gene3D" id="3.40.109.10">
    <property type="entry name" value="NADH Oxidase"/>
    <property type="match status" value="1"/>
</dbReference>
<dbReference type="KEGG" id="gqu:AWC35_02190"/>
<dbReference type="RefSeq" id="WP_095844848.1">
    <property type="nucleotide sequence ID" value="NZ_CP014136.1"/>
</dbReference>
<dbReference type="InterPro" id="IPR033878">
    <property type="entry name" value="NfsB-like"/>
</dbReference>
<sequence length="214" mass="24237">MSIDQVLRTRYASKLYDETKTLTAEQEQQLFDLLRYSPSSVNSQPWHFFALVSDEAKEKILPAVTEANHNKIKKSAMVVVFTTHTKITEAHLKNLLAQEKQDGRFASEEQEQNQDKGRRYFVNRNSNTPEQQRDWMARQAYISLGFLLLGAASMGLDATPIEGFFADKLDSALGLEEKQLTSVVLAAVGYHDGNDFNAKLPKSRLAQEQVITRL</sequence>
<protein>
    <submittedName>
        <fullName evidence="6">NAD(P)H-dependent oxidoreductase</fullName>
    </submittedName>
</protein>
<evidence type="ECO:0000256" key="3">
    <source>
        <dbReference type="ARBA" id="ARBA00023002"/>
    </source>
</evidence>
<evidence type="ECO:0000256" key="1">
    <source>
        <dbReference type="ARBA" id="ARBA00007118"/>
    </source>
</evidence>
<proteinExistence type="inferred from homology"/>
<accession>A0A250AWF8</accession>
<dbReference type="PANTHER" id="PTHR43673">
    <property type="entry name" value="NAD(P)H NITROREDUCTASE YDGI-RELATED"/>
    <property type="match status" value="1"/>
</dbReference>
<dbReference type="InterPro" id="IPR029479">
    <property type="entry name" value="Nitroreductase"/>
</dbReference>
<evidence type="ECO:0000259" key="5">
    <source>
        <dbReference type="Pfam" id="PF00881"/>
    </source>
</evidence>
<gene>
    <name evidence="6" type="ORF">AWC35_02190</name>
</gene>
<keyword evidence="2" id="KW-0521">NADP</keyword>
<evidence type="ECO:0000256" key="2">
    <source>
        <dbReference type="ARBA" id="ARBA00022857"/>
    </source>
</evidence>
<comment type="similarity">
    <text evidence="1">Belongs to the nitroreductase family.</text>
</comment>
<keyword evidence="3" id="KW-0560">Oxidoreductase</keyword>
<reference evidence="6 7" key="1">
    <citation type="submission" date="2016-01" db="EMBL/GenBank/DDBJ databases">
        <authorList>
            <person name="Oliw E.H."/>
        </authorList>
    </citation>
    <scope>NUCLEOTIDE SEQUENCE [LARGE SCALE GENOMIC DNA]</scope>
    <source>
        <strain evidence="6 7">FRB97</strain>
    </source>
</reference>
<dbReference type="EMBL" id="CP014136">
    <property type="protein sequence ID" value="ATA18254.1"/>
    <property type="molecule type" value="Genomic_DNA"/>
</dbReference>
<dbReference type="NCBIfam" id="NF008275">
    <property type="entry name" value="PRK11053.1"/>
    <property type="match status" value="1"/>
</dbReference>
<dbReference type="PANTHER" id="PTHR43673:SF10">
    <property type="entry name" value="NADH DEHYDROGENASE_NAD(P)H NITROREDUCTASE XCC3605-RELATED"/>
    <property type="match status" value="1"/>
</dbReference>
<evidence type="ECO:0000313" key="6">
    <source>
        <dbReference type="EMBL" id="ATA18254.1"/>
    </source>
</evidence>
<keyword evidence="7" id="KW-1185">Reference proteome</keyword>
<dbReference type="Proteomes" id="UP000217182">
    <property type="component" value="Chromosome"/>
</dbReference>
<feature type="compositionally biased region" description="Basic and acidic residues" evidence="4">
    <location>
        <begin position="101"/>
        <end position="118"/>
    </location>
</feature>
<feature type="domain" description="Nitroreductase" evidence="5">
    <location>
        <begin position="7"/>
        <end position="190"/>
    </location>
</feature>
<dbReference type="AlphaFoldDB" id="A0A250AWF8"/>
<evidence type="ECO:0000313" key="7">
    <source>
        <dbReference type="Proteomes" id="UP000217182"/>
    </source>
</evidence>
<dbReference type="SUPFAM" id="SSF55469">
    <property type="entry name" value="FMN-dependent nitroreductase-like"/>
    <property type="match status" value="1"/>
</dbReference>